<feature type="domain" description="Acylphosphatase-like" evidence="7">
    <location>
        <begin position="6"/>
        <end position="114"/>
    </location>
</feature>
<dbReference type="InterPro" id="IPR001792">
    <property type="entry name" value="Acylphosphatase-like_dom"/>
</dbReference>
<dbReference type="GO" id="GO:0003998">
    <property type="term" value="F:acylphosphatase activity"/>
    <property type="evidence" value="ECO:0007669"/>
    <property type="project" value="UniProtKB-EC"/>
</dbReference>
<dbReference type="PROSITE" id="PS00151">
    <property type="entry name" value="ACYLPHOSPHATASE_2"/>
    <property type="match status" value="1"/>
</dbReference>
<proteinExistence type="inferred from homology"/>
<comment type="caution">
    <text evidence="5">Lacks conserved residue(s) required for the propagation of feature annotation.</text>
</comment>
<dbReference type="InterPro" id="IPR036046">
    <property type="entry name" value="Acylphosphatase-like_dom_sf"/>
</dbReference>
<comment type="catalytic activity">
    <reaction evidence="4">
        <text>an acyl phosphate + H2O = a carboxylate + phosphate + H(+)</text>
        <dbReference type="Rhea" id="RHEA:14965"/>
        <dbReference type="ChEBI" id="CHEBI:15377"/>
        <dbReference type="ChEBI" id="CHEBI:15378"/>
        <dbReference type="ChEBI" id="CHEBI:29067"/>
        <dbReference type="ChEBI" id="CHEBI:43474"/>
        <dbReference type="ChEBI" id="CHEBI:59918"/>
        <dbReference type="EC" id="3.6.1.7"/>
    </reaction>
</comment>
<dbReference type="InterPro" id="IPR020456">
    <property type="entry name" value="Acylphosphatase"/>
</dbReference>
<dbReference type="SUPFAM" id="SSF54975">
    <property type="entry name" value="Acylphosphatase/BLUF domain-like"/>
    <property type="match status" value="1"/>
</dbReference>
<evidence type="ECO:0000256" key="2">
    <source>
        <dbReference type="ARBA" id="ARBA00012150"/>
    </source>
</evidence>
<name>A0A5J4NFJ2_9TREM</name>
<dbReference type="Gene3D" id="3.30.70.100">
    <property type="match status" value="1"/>
</dbReference>
<organism evidence="8 9">
    <name type="scientific">Paragonimus westermani</name>
    <dbReference type="NCBI Taxonomy" id="34504"/>
    <lineage>
        <taxon>Eukaryota</taxon>
        <taxon>Metazoa</taxon>
        <taxon>Spiralia</taxon>
        <taxon>Lophotrochozoa</taxon>
        <taxon>Platyhelminthes</taxon>
        <taxon>Trematoda</taxon>
        <taxon>Digenea</taxon>
        <taxon>Plagiorchiida</taxon>
        <taxon>Troglotremata</taxon>
        <taxon>Troglotrematidae</taxon>
        <taxon>Paragonimus</taxon>
    </lineage>
</organism>
<dbReference type="EMBL" id="QNGE01003456">
    <property type="protein sequence ID" value="KAA3674019.1"/>
    <property type="molecule type" value="Genomic_DNA"/>
</dbReference>
<evidence type="ECO:0000256" key="3">
    <source>
        <dbReference type="ARBA" id="ARBA00022801"/>
    </source>
</evidence>
<evidence type="ECO:0000256" key="4">
    <source>
        <dbReference type="ARBA" id="ARBA00047645"/>
    </source>
</evidence>
<evidence type="ECO:0000256" key="5">
    <source>
        <dbReference type="PROSITE-ProRule" id="PRU00520"/>
    </source>
</evidence>
<sequence length="114" mass="13089">MSMLRACEFEVFGRVQGEELNLLFLILSSFQEYFLERDLQYASNYAKELGVVGWVKNTDRGTVCGAVEGREEAVDLFKKWLSSTGSPKSRIDRCQFKSEKPIANTTFTDFSIRR</sequence>
<accession>A0A5J4NFJ2</accession>
<dbReference type="AlphaFoldDB" id="A0A5J4NFJ2"/>
<comment type="similarity">
    <text evidence="1 6">Belongs to the acylphosphatase family.</text>
</comment>
<dbReference type="PANTHER" id="PTHR10029">
    <property type="entry name" value="ACYLPHOSPHATASE"/>
    <property type="match status" value="1"/>
</dbReference>
<dbReference type="PROSITE" id="PS51160">
    <property type="entry name" value="ACYLPHOSPHATASE_3"/>
    <property type="match status" value="1"/>
</dbReference>
<dbReference type="InterPro" id="IPR017968">
    <property type="entry name" value="Acylphosphatase_CS"/>
</dbReference>
<evidence type="ECO:0000313" key="8">
    <source>
        <dbReference type="EMBL" id="KAA3674019.1"/>
    </source>
</evidence>
<keyword evidence="3" id="KW-0378">Hydrolase</keyword>
<evidence type="ECO:0000259" key="7">
    <source>
        <dbReference type="PROSITE" id="PS51160"/>
    </source>
</evidence>
<comment type="caution">
    <text evidence="8">The sequence shown here is derived from an EMBL/GenBank/DDBJ whole genome shotgun (WGS) entry which is preliminary data.</text>
</comment>
<protein>
    <recommendedName>
        <fullName evidence="2">acylphosphatase</fullName>
        <ecNumber evidence="2">3.6.1.7</ecNumber>
    </recommendedName>
</protein>
<evidence type="ECO:0000256" key="6">
    <source>
        <dbReference type="RuleBase" id="RU004168"/>
    </source>
</evidence>
<dbReference type="EC" id="3.6.1.7" evidence="2"/>
<dbReference type="Proteomes" id="UP000324629">
    <property type="component" value="Unassembled WGS sequence"/>
</dbReference>
<gene>
    <name evidence="8" type="ORF">DEA37_0014453</name>
</gene>
<dbReference type="Pfam" id="PF00708">
    <property type="entry name" value="Acylphosphatase"/>
    <property type="match status" value="1"/>
</dbReference>
<evidence type="ECO:0000256" key="1">
    <source>
        <dbReference type="ARBA" id="ARBA00005614"/>
    </source>
</evidence>
<keyword evidence="9" id="KW-1185">Reference proteome</keyword>
<dbReference type="PANTHER" id="PTHR10029:SF3">
    <property type="entry name" value="ACYLPHOSPHATASE-RELATED"/>
    <property type="match status" value="1"/>
</dbReference>
<reference evidence="8 9" key="1">
    <citation type="journal article" date="2019" name="Gigascience">
        <title>Whole-genome sequence of the oriental lung fluke Paragonimus westermani.</title>
        <authorList>
            <person name="Oey H."/>
            <person name="Zakrzewski M."/>
            <person name="Narain K."/>
            <person name="Devi K.R."/>
            <person name="Agatsuma T."/>
            <person name="Nawaratna S."/>
            <person name="Gobert G.N."/>
            <person name="Jones M.K."/>
            <person name="Ragan M.A."/>
            <person name="McManus D.P."/>
            <person name="Krause L."/>
        </authorList>
    </citation>
    <scope>NUCLEOTIDE SEQUENCE [LARGE SCALE GENOMIC DNA]</scope>
    <source>
        <strain evidence="8 9">IND2009</strain>
    </source>
</reference>
<evidence type="ECO:0000313" key="9">
    <source>
        <dbReference type="Proteomes" id="UP000324629"/>
    </source>
</evidence>